<reference evidence="1 2" key="1">
    <citation type="submission" date="2020-07" db="EMBL/GenBank/DDBJ databases">
        <authorList>
            <person name="Sun Q."/>
        </authorList>
    </citation>
    <scope>NUCLEOTIDE SEQUENCE [LARGE SCALE GENOMIC DNA]</scope>
    <source>
        <strain evidence="1 2">CGMCC 1.13654</strain>
    </source>
</reference>
<keyword evidence="2" id="KW-1185">Reference proteome</keyword>
<dbReference type="InterPro" id="IPR011009">
    <property type="entry name" value="Kinase-like_dom_sf"/>
</dbReference>
<protein>
    <submittedName>
        <fullName evidence="1">Phosphotransferase</fullName>
    </submittedName>
</protein>
<evidence type="ECO:0000313" key="2">
    <source>
        <dbReference type="Proteomes" id="UP000570166"/>
    </source>
</evidence>
<dbReference type="SUPFAM" id="SSF56112">
    <property type="entry name" value="Protein kinase-like (PK-like)"/>
    <property type="match status" value="1"/>
</dbReference>
<dbReference type="Pfam" id="PF07914">
    <property type="entry name" value="DUF1679"/>
    <property type="match status" value="1"/>
</dbReference>
<dbReference type="EMBL" id="JACEIB010000003">
    <property type="protein sequence ID" value="MBA2933819.1"/>
    <property type="molecule type" value="Genomic_DNA"/>
</dbReference>
<dbReference type="RefSeq" id="WP_160363614.1">
    <property type="nucleotide sequence ID" value="NZ_JACEIB010000003.1"/>
</dbReference>
<organism evidence="1 2">
    <name type="scientific">Sphingomonas chungangi</name>
    <dbReference type="NCBI Taxonomy" id="2683589"/>
    <lineage>
        <taxon>Bacteria</taxon>
        <taxon>Pseudomonadati</taxon>
        <taxon>Pseudomonadota</taxon>
        <taxon>Alphaproteobacteria</taxon>
        <taxon>Sphingomonadales</taxon>
        <taxon>Sphingomonadaceae</taxon>
        <taxon>Sphingomonas</taxon>
    </lineage>
</organism>
<evidence type="ECO:0000313" key="1">
    <source>
        <dbReference type="EMBL" id="MBA2933819.1"/>
    </source>
</evidence>
<proteinExistence type="predicted"/>
<comment type="caution">
    <text evidence="1">The sequence shown here is derived from an EMBL/GenBank/DDBJ whole genome shotgun (WGS) entry which is preliminary data.</text>
</comment>
<dbReference type="GO" id="GO:0016740">
    <property type="term" value="F:transferase activity"/>
    <property type="evidence" value="ECO:0007669"/>
    <property type="project" value="UniProtKB-KW"/>
</dbReference>
<name>A0A838L5S9_9SPHN</name>
<dbReference type="PANTHER" id="PTHR23020:SF41">
    <property type="entry name" value="AMINOGLYCOSIDE PHOSPHOTRANSFERASE DOMAIN-CONTAINING PROTEIN"/>
    <property type="match status" value="1"/>
</dbReference>
<sequence length="353" mass="39990">MLKPTMALPTRVEQLTTDWFDSVIEDPIVDASVIQVIHGTATKVKVDLAFGRPDGTAEKRVIWVKTGFEPHSKTIGTERVYAGETFFYRNYGGRYETRTPDCLFADSDEEGNSILLLDDLCKLGAQFQEPTAAGSPDLIAAGLEAMARYQAASWMDPELWKVDWLRNGGSFDAGKCLDWIYDPQHWEEYQSRPRVQLLHPSLRDRDRLLEAHTRLRRDWLRRAPWALSHGDAHFGQLYSLPSGEARMIDWQCVQVAHHMQDPANLIVSGLSVEDRRAHDRDLVAYYLEKLEAFGVEAPPSLEEAFANLKVYCMHQVSWVMCIVEMQPEENCAAITERASAAAMDYGTLDILLA</sequence>
<dbReference type="InterPro" id="IPR012877">
    <property type="entry name" value="Dhs-27"/>
</dbReference>
<keyword evidence="1" id="KW-0808">Transferase</keyword>
<dbReference type="Proteomes" id="UP000570166">
    <property type="component" value="Unassembled WGS sequence"/>
</dbReference>
<gene>
    <name evidence="1" type="ORF">HZF05_06860</name>
</gene>
<dbReference type="PANTHER" id="PTHR23020">
    <property type="entry name" value="UNCHARACTERIZED NUCLEAR HORMONE RECEPTOR-RELATED"/>
    <property type="match status" value="1"/>
</dbReference>
<dbReference type="Gene3D" id="3.90.1200.10">
    <property type="match status" value="1"/>
</dbReference>
<accession>A0A838L5S9</accession>
<dbReference type="AlphaFoldDB" id="A0A838L5S9"/>
<dbReference type="InterPro" id="IPR052961">
    <property type="entry name" value="Oxido-Kinase-like_Enzymes"/>
</dbReference>